<reference evidence="14 15" key="1">
    <citation type="submission" date="2017-04" db="EMBL/GenBank/DDBJ databases">
        <authorList>
            <person name="Afonso C.L."/>
            <person name="Miller P.J."/>
            <person name="Scott M.A."/>
            <person name="Spackman E."/>
            <person name="Goraichik I."/>
            <person name="Dimitrov K.M."/>
            <person name="Suarez D.L."/>
            <person name="Swayne D.E."/>
        </authorList>
    </citation>
    <scope>NUCLEOTIDE SEQUENCE [LARGE SCALE GENOMIC DNA]</scope>
</reference>
<dbReference type="Pfam" id="PF01529">
    <property type="entry name" value="DHHC"/>
    <property type="match status" value="1"/>
</dbReference>
<evidence type="ECO:0000256" key="3">
    <source>
        <dbReference type="ARBA" id="ARBA00022692"/>
    </source>
</evidence>
<protein>
    <recommendedName>
        <fullName evidence="11">Palmitoyltransferase PFA4</fullName>
        <ecNumber evidence="11">2.3.1.225</ecNumber>
    </recommendedName>
    <alternativeName>
        <fullName evidence="11">Protein S-acyltransferase</fullName>
        <shortName evidence="11">PAT</shortName>
    </alternativeName>
    <alternativeName>
        <fullName evidence="11">Protein fatty acyltransferase 4</fullName>
    </alternativeName>
</protein>
<dbReference type="EC" id="2.3.1.225" evidence="11"/>
<dbReference type="AlphaFoldDB" id="A0A1X7R0Y6"/>
<comment type="similarity">
    <text evidence="11">Belongs to the DHHC palmitoyltransferase family. PFA4 subfamily.</text>
</comment>
<evidence type="ECO:0000256" key="1">
    <source>
        <dbReference type="ARBA" id="ARBA00004141"/>
    </source>
</evidence>
<dbReference type="InterPro" id="IPR033682">
    <property type="entry name" value="PFA4"/>
</dbReference>
<evidence type="ECO:0000256" key="12">
    <source>
        <dbReference type="RuleBase" id="RU079119"/>
    </source>
</evidence>
<evidence type="ECO:0000256" key="2">
    <source>
        <dbReference type="ARBA" id="ARBA00022679"/>
    </source>
</evidence>
<keyword evidence="7 11" id="KW-0564">Palmitate</keyword>
<dbReference type="EMBL" id="FXLY01000003">
    <property type="protein sequence ID" value="SMN18916.1"/>
    <property type="molecule type" value="Genomic_DNA"/>
</dbReference>
<dbReference type="GO" id="GO:0019706">
    <property type="term" value="F:protein-cysteine S-palmitoyltransferase activity"/>
    <property type="evidence" value="ECO:0007669"/>
    <property type="project" value="UniProtKB-UniRule"/>
</dbReference>
<keyword evidence="3 11" id="KW-0812">Transmembrane</keyword>
<evidence type="ECO:0000259" key="13">
    <source>
        <dbReference type="Pfam" id="PF01529"/>
    </source>
</evidence>
<evidence type="ECO:0000256" key="9">
    <source>
        <dbReference type="ARBA" id="ARBA00023315"/>
    </source>
</evidence>
<proteinExistence type="inferred from homology"/>
<feature type="transmembrane region" description="Helical" evidence="11 12">
    <location>
        <begin position="41"/>
        <end position="60"/>
    </location>
</feature>
<comment type="catalytic activity">
    <reaction evidence="10 11 12">
        <text>L-cysteinyl-[protein] + hexadecanoyl-CoA = S-hexadecanoyl-L-cysteinyl-[protein] + CoA</text>
        <dbReference type="Rhea" id="RHEA:36683"/>
        <dbReference type="Rhea" id="RHEA-COMP:10131"/>
        <dbReference type="Rhea" id="RHEA-COMP:11032"/>
        <dbReference type="ChEBI" id="CHEBI:29950"/>
        <dbReference type="ChEBI" id="CHEBI:57287"/>
        <dbReference type="ChEBI" id="CHEBI:57379"/>
        <dbReference type="ChEBI" id="CHEBI:74151"/>
        <dbReference type="EC" id="2.3.1.225"/>
    </reaction>
</comment>
<evidence type="ECO:0000256" key="11">
    <source>
        <dbReference type="HAMAP-Rule" id="MF_03199"/>
    </source>
</evidence>
<dbReference type="STRING" id="1789683.A0A1X7R0Y6"/>
<comment type="subcellular location">
    <subcellularLocation>
        <location evidence="11">Endoplasmic reticulum membrane</location>
        <topology evidence="11">Multi-pass membrane protein</topology>
    </subcellularLocation>
    <subcellularLocation>
        <location evidence="1">Membrane</location>
        <topology evidence="1">Multi-pass membrane protein</topology>
    </subcellularLocation>
</comment>
<accession>A0A1X7R0Y6</accession>
<comment type="domain">
    <text evidence="11 12">The DHHC domain is required for palmitoyltransferase activity.</text>
</comment>
<keyword evidence="5 11" id="KW-1133">Transmembrane helix</keyword>
<dbReference type="InterPro" id="IPR039859">
    <property type="entry name" value="PFA4/ZDH16/20/ERF2-like"/>
</dbReference>
<keyword evidence="15" id="KW-1185">Reference proteome</keyword>
<comment type="function">
    <text evidence="11">Mediates the reversible addition of palmitate to target proteins, thereby regulating their membrane association and biological function.</text>
</comment>
<dbReference type="Proteomes" id="UP000196158">
    <property type="component" value="Unassembled WGS sequence"/>
</dbReference>
<dbReference type="PANTHER" id="PTHR12246">
    <property type="entry name" value="PALMITOYLTRANSFERASE ZDHHC16"/>
    <property type="match status" value="1"/>
</dbReference>
<evidence type="ECO:0000256" key="8">
    <source>
        <dbReference type="ARBA" id="ARBA00023288"/>
    </source>
</evidence>
<keyword evidence="8 11" id="KW-0449">Lipoprotein</keyword>
<evidence type="ECO:0000313" key="15">
    <source>
        <dbReference type="Proteomes" id="UP000196158"/>
    </source>
</evidence>
<keyword evidence="6 11" id="KW-0472">Membrane</keyword>
<evidence type="ECO:0000313" key="14">
    <source>
        <dbReference type="EMBL" id="SMN18916.1"/>
    </source>
</evidence>
<keyword evidence="4 11" id="KW-0256">Endoplasmic reticulum</keyword>
<feature type="active site" description="S-palmitoyl cysteine intermediate" evidence="11">
    <location>
        <position position="107"/>
    </location>
</feature>
<evidence type="ECO:0000256" key="4">
    <source>
        <dbReference type="ARBA" id="ARBA00022824"/>
    </source>
</evidence>
<feature type="transmembrane region" description="Helical" evidence="11 12">
    <location>
        <begin position="166"/>
        <end position="188"/>
    </location>
</feature>
<feature type="domain" description="Palmitoyltransferase DHHC" evidence="13">
    <location>
        <begin position="74"/>
        <end position="206"/>
    </location>
</feature>
<keyword evidence="9 11" id="KW-0012">Acyltransferase</keyword>
<sequence>MAIKLKRPWVGIAIPCSIISFIGYNAHYFILANFLSKKRQIIFQCFLCMIWLSYYLAIYTNPGKPTHFKPQDTSTLKFCKKCESWKPERSHHCKTCNQCVLMMDHHCPWTMNCVGYYNYPHFLRFLLWVLITTGFLFLQLCTRIKFVWDHRNFRNVSTQVITRSELIFLTILTPFDAFIFLTIFILFVRCVRNQIFNGMTQIENWELERLESSYYRRNSKLLSILINKLYELYPEEKTAEHEGEAIDLIERKSKHRLRFMTVVNFPFDNGIVKNISTVLGSSPLLWLWPWTIPSGNGLSYEHNEFSTYEKGSSLQDIVLSLPWPPDGGRLAANVDHKPQVEVLQDDGEFMIRNNEGLTERRNTWKNEWGEELEDFGVDPEED</sequence>
<dbReference type="GO" id="GO:0005789">
    <property type="term" value="C:endoplasmic reticulum membrane"/>
    <property type="evidence" value="ECO:0007669"/>
    <property type="project" value="UniProtKB-SubCell"/>
</dbReference>
<evidence type="ECO:0000256" key="6">
    <source>
        <dbReference type="ARBA" id="ARBA00023136"/>
    </source>
</evidence>
<dbReference type="OrthoDB" id="331948at2759"/>
<evidence type="ECO:0000256" key="5">
    <source>
        <dbReference type="ARBA" id="ARBA00022989"/>
    </source>
</evidence>
<feature type="transmembrane region" description="Helical" evidence="11 12">
    <location>
        <begin position="12"/>
        <end position="34"/>
    </location>
</feature>
<dbReference type="InterPro" id="IPR001594">
    <property type="entry name" value="Palmitoyltrfase_DHHC"/>
</dbReference>
<name>A0A1X7R0Y6_9SACH</name>
<organism evidence="14 15">
    <name type="scientific">Maudiozyma saulgeensis</name>
    <dbReference type="NCBI Taxonomy" id="1789683"/>
    <lineage>
        <taxon>Eukaryota</taxon>
        <taxon>Fungi</taxon>
        <taxon>Dikarya</taxon>
        <taxon>Ascomycota</taxon>
        <taxon>Saccharomycotina</taxon>
        <taxon>Saccharomycetes</taxon>
        <taxon>Saccharomycetales</taxon>
        <taxon>Saccharomycetaceae</taxon>
        <taxon>Maudiozyma</taxon>
    </lineage>
</organism>
<evidence type="ECO:0000256" key="7">
    <source>
        <dbReference type="ARBA" id="ARBA00023139"/>
    </source>
</evidence>
<evidence type="ECO:0000256" key="10">
    <source>
        <dbReference type="ARBA" id="ARBA00048048"/>
    </source>
</evidence>
<gene>
    <name evidence="11" type="primary">PFA4</name>
    <name evidence="14" type="ORF">KASA_0P00308G</name>
</gene>
<dbReference type="HAMAP" id="MF_03199">
    <property type="entry name" value="DHHC_PAT_PFA4"/>
    <property type="match status" value="1"/>
</dbReference>
<dbReference type="PROSITE" id="PS50216">
    <property type="entry name" value="DHHC"/>
    <property type="match status" value="1"/>
</dbReference>
<keyword evidence="2 11" id="KW-0808">Transferase</keyword>
<feature type="transmembrane region" description="Helical" evidence="11 12">
    <location>
        <begin position="125"/>
        <end position="146"/>
    </location>
</feature>